<dbReference type="OrthoDB" id="4393730at2"/>
<feature type="chain" id="PRO_5009607710" evidence="4">
    <location>
        <begin position="25"/>
        <end position="403"/>
    </location>
</feature>
<keyword evidence="2" id="KW-0813">Transport</keyword>
<comment type="similarity">
    <text evidence="1">Belongs to the bacterial solute-binding protein 1 family.</text>
</comment>
<keyword evidence="6" id="KW-1185">Reference proteome</keyword>
<keyword evidence="3 4" id="KW-0732">Signal</keyword>
<protein>
    <submittedName>
        <fullName evidence="5">Sugar ABC transporter substrate-binding protein</fullName>
    </submittedName>
</protein>
<organism evidence="5 6">
    <name type="scientific">Paraburkholderia sprentiae WSM5005</name>
    <dbReference type="NCBI Taxonomy" id="754502"/>
    <lineage>
        <taxon>Bacteria</taxon>
        <taxon>Pseudomonadati</taxon>
        <taxon>Pseudomonadota</taxon>
        <taxon>Betaproteobacteria</taxon>
        <taxon>Burkholderiales</taxon>
        <taxon>Burkholderiaceae</taxon>
        <taxon>Paraburkholderia</taxon>
    </lineage>
</organism>
<dbReference type="SUPFAM" id="SSF53850">
    <property type="entry name" value="Periplasmic binding protein-like II"/>
    <property type="match status" value="1"/>
</dbReference>
<dbReference type="AlphaFoldDB" id="A0A1I9YUY3"/>
<geneLocation type="plasmid" evidence="5 6">
    <name>pl1WSM5005</name>
</geneLocation>
<gene>
    <name evidence="5" type="ORF">BJG93_32055</name>
</gene>
<dbReference type="Pfam" id="PF01547">
    <property type="entry name" value="SBP_bac_1"/>
    <property type="match status" value="1"/>
</dbReference>
<reference evidence="5" key="1">
    <citation type="submission" date="2016-09" db="EMBL/GenBank/DDBJ databases">
        <title>The Complete Genome of Burkholderia sprentiae wsm5005.</title>
        <authorList>
            <person name="De Meyer S."/>
            <person name="Wang P."/>
            <person name="Terpolilli J."/>
        </authorList>
    </citation>
    <scope>NUCLEOTIDE SEQUENCE [LARGE SCALE GENOMIC DNA]</scope>
    <source>
        <strain evidence="5">WSM5005</strain>
        <plasmid evidence="5">pl1WSM5005</plasmid>
    </source>
</reference>
<evidence type="ECO:0000256" key="1">
    <source>
        <dbReference type="ARBA" id="ARBA00008520"/>
    </source>
</evidence>
<evidence type="ECO:0000256" key="4">
    <source>
        <dbReference type="SAM" id="SignalP"/>
    </source>
</evidence>
<feature type="signal peptide" evidence="4">
    <location>
        <begin position="1"/>
        <end position="24"/>
    </location>
</feature>
<evidence type="ECO:0000313" key="6">
    <source>
        <dbReference type="Proteomes" id="UP000179860"/>
    </source>
</evidence>
<dbReference type="Gene3D" id="3.40.190.10">
    <property type="entry name" value="Periplasmic binding protein-like II"/>
    <property type="match status" value="2"/>
</dbReference>
<dbReference type="PANTHER" id="PTHR30061:SF50">
    <property type="entry name" value="MALTOSE_MALTODEXTRIN-BINDING PERIPLASMIC PROTEIN"/>
    <property type="match status" value="1"/>
</dbReference>
<dbReference type="GO" id="GO:0015768">
    <property type="term" value="P:maltose transport"/>
    <property type="evidence" value="ECO:0007669"/>
    <property type="project" value="TreeGrafter"/>
</dbReference>
<dbReference type="PROSITE" id="PS51257">
    <property type="entry name" value="PROKAR_LIPOPROTEIN"/>
    <property type="match status" value="1"/>
</dbReference>
<reference evidence="5" key="2">
    <citation type="submission" date="2021-06" db="EMBL/GenBank/DDBJ databases">
        <authorList>
            <person name="Rogers T.H."/>
            <person name="Ramsay J.P."/>
            <person name="Wang P."/>
            <person name="Terpolilli J."/>
        </authorList>
    </citation>
    <scope>NUCLEOTIDE SEQUENCE [LARGE SCALE GENOMIC DNA]</scope>
    <source>
        <strain evidence="5">WSM5005</strain>
        <plasmid evidence="5">pl1WSM5005</plasmid>
    </source>
</reference>
<dbReference type="EMBL" id="CP017563">
    <property type="protein sequence ID" value="APA90053.1"/>
    <property type="molecule type" value="Genomic_DNA"/>
</dbReference>
<dbReference type="InterPro" id="IPR006059">
    <property type="entry name" value="SBP"/>
</dbReference>
<proteinExistence type="inferred from homology"/>
<evidence type="ECO:0000256" key="2">
    <source>
        <dbReference type="ARBA" id="ARBA00022448"/>
    </source>
</evidence>
<dbReference type="KEGG" id="pspw:BJG93_32055"/>
<dbReference type="PANTHER" id="PTHR30061">
    <property type="entry name" value="MALTOSE-BINDING PERIPLASMIC PROTEIN"/>
    <property type="match status" value="1"/>
</dbReference>
<dbReference type="RefSeq" id="WP_027194577.1">
    <property type="nucleotide sequence ID" value="NZ_CP017563.2"/>
</dbReference>
<keyword evidence="5" id="KW-0614">Plasmid</keyword>
<sequence length="403" mass="44045">MKKLLAASAAIGLAFSLSCAPLHAASLSVWAVDEPDDYTAKMAQEFAKLHPDVHLQIRKVGFAALNDETMRAVMSGNTPDVVPIDNPNTAMFASKNALLDLGPYLAKSQVIDAKTIFPGPLKNATWNSKVYAIPRGTNTLAMYYNKDMFRAAGLDPEHPPQTWDELYADAQKLTDAKKGVYGLAFSAINTEEGVFQFLPFVQAAGADWNRLNDPGAARAAAFWQKLLDSKVASPDTLTHSQSEAAATFINGNAAIDIDGPWELNAVDKGAKFKWGVALLPVEKAGGPRASALGEQNHAILRGAKNPDTAFQFLEYMYAQRDRNWNEFGMQPPSRDTNTQNPKWPQAYQVFNEQMQYARPRGPNPQWPKISKAISDAIQSVITHQATPQQAMAAAAKTVQQVQN</sequence>
<dbReference type="CDD" id="cd13585">
    <property type="entry name" value="PBP2_TMBP_like"/>
    <property type="match status" value="1"/>
</dbReference>
<dbReference type="GO" id="GO:0055052">
    <property type="term" value="C:ATP-binding cassette (ABC) transporter complex, substrate-binding subunit-containing"/>
    <property type="evidence" value="ECO:0007669"/>
    <property type="project" value="TreeGrafter"/>
</dbReference>
<accession>A0A1I9YUY3</accession>
<dbReference type="GO" id="GO:1901982">
    <property type="term" value="F:maltose binding"/>
    <property type="evidence" value="ECO:0007669"/>
    <property type="project" value="TreeGrafter"/>
</dbReference>
<dbReference type="GO" id="GO:0042956">
    <property type="term" value="P:maltodextrin transmembrane transport"/>
    <property type="evidence" value="ECO:0007669"/>
    <property type="project" value="TreeGrafter"/>
</dbReference>
<evidence type="ECO:0000256" key="3">
    <source>
        <dbReference type="ARBA" id="ARBA00022729"/>
    </source>
</evidence>
<dbReference type="Proteomes" id="UP000179860">
    <property type="component" value="Plasmid pl1WSM5005"/>
</dbReference>
<name>A0A1I9YUY3_9BURK</name>
<evidence type="ECO:0000313" key="5">
    <source>
        <dbReference type="EMBL" id="APA90053.1"/>
    </source>
</evidence>